<evidence type="ECO:0000313" key="6">
    <source>
        <dbReference type="EMBL" id="ATP59996.1"/>
    </source>
</evidence>
<protein>
    <submittedName>
        <fullName evidence="6">Cysteine--tRNA ligase</fullName>
    </submittedName>
</protein>
<dbReference type="SUPFAM" id="SSF52374">
    <property type="entry name" value="Nucleotidylyl transferase"/>
    <property type="match status" value="1"/>
</dbReference>
<dbReference type="InterPro" id="IPR014729">
    <property type="entry name" value="Rossmann-like_a/b/a_fold"/>
</dbReference>
<dbReference type="EMBL" id="CP024161">
    <property type="protein sequence ID" value="ATP59996.1"/>
    <property type="molecule type" value="Genomic_DNA"/>
</dbReference>
<reference evidence="6" key="1">
    <citation type="submission" date="2017-10" db="EMBL/GenBank/DDBJ databases">
        <title>Genome-wide analysis of the first isolated strain mycoplasma dispar GS01.</title>
        <authorList>
            <person name="Hao H."/>
            <person name="Chen S."/>
            <person name="Zhao P."/>
            <person name="Chu Y."/>
            <person name="Liu Y."/>
        </authorList>
    </citation>
    <scope>NUCLEOTIDE SEQUENCE [LARGE SCALE GENOMIC DNA]</scope>
    <source>
        <strain evidence="6">GS01</strain>
    </source>
</reference>
<keyword evidence="7" id="KW-1185">Reference proteome</keyword>
<dbReference type="Pfam" id="PF01406">
    <property type="entry name" value="tRNA-synt_1e"/>
    <property type="match status" value="1"/>
</dbReference>
<evidence type="ECO:0000256" key="4">
    <source>
        <dbReference type="ARBA" id="ARBA00022840"/>
    </source>
</evidence>
<name>A0ABM6PS15_9BACT</name>
<dbReference type="RefSeq" id="WP_099452181.1">
    <property type="nucleotide sequence ID" value="NZ_CP024161.1"/>
</dbReference>
<evidence type="ECO:0000259" key="5">
    <source>
        <dbReference type="Pfam" id="PF01406"/>
    </source>
</evidence>
<dbReference type="PRINTS" id="PR00983">
    <property type="entry name" value="TRNASYNTHCYS"/>
</dbReference>
<dbReference type="Proteomes" id="UP000224629">
    <property type="component" value="Chromosome"/>
</dbReference>
<evidence type="ECO:0000256" key="1">
    <source>
        <dbReference type="ARBA" id="ARBA00011245"/>
    </source>
</evidence>
<accession>A0ABM6PS15</accession>
<keyword evidence="2 6" id="KW-0436">Ligase</keyword>
<dbReference type="InterPro" id="IPR032678">
    <property type="entry name" value="tRNA-synt_1_cat_dom"/>
</dbReference>
<dbReference type="PANTHER" id="PTHR10890">
    <property type="entry name" value="CYSTEINYL-TRNA SYNTHETASE"/>
    <property type="match status" value="1"/>
</dbReference>
<evidence type="ECO:0000256" key="3">
    <source>
        <dbReference type="ARBA" id="ARBA00022741"/>
    </source>
</evidence>
<evidence type="ECO:0000256" key="2">
    <source>
        <dbReference type="ARBA" id="ARBA00022598"/>
    </source>
</evidence>
<dbReference type="GO" id="GO:0016874">
    <property type="term" value="F:ligase activity"/>
    <property type="evidence" value="ECO:0007669"/>
    <property type="project" value="UniProtKB-KW"/>
</dbReference>
<proteinExistence type="predicted"/>
<dbReference type="Gene3D" id="3.40.50.620">
    <property type="entry name" value="HUPs"/>
    <property type="match status" value="1"/>
</dbReference>
<evidence type="ECO:0000313" key="7">
    <source>
        <dbReference type="Proteomes" id="UP000224629"/>
    </source>
</evidence>
<keyword evidence="3" id="KW-0547">Nucleotide-binding</keyword>
<dbReference type="InterPro" id="IPR024909">
    <property type="entry name" value="Cys-tRNA/MSH_ligase"/>
</dbReference>
<keyword evidence="4" id="KW-0067">ATP-binding</keyword>
<organism evidence="6 7">
    <name type="scientific">Mesomycoplasma dispar</name>
    <dbReference type="NCBI Taxonomy" id="86660"/>
    <lineage>
        <taxon>Bacteria</taxon>
        <taxon>Bacillati</taxon>
        <taxon>Mycoplasmatota</taxon>
        <taxon>Mycoplasmoidales</taxon>
        <taxon>Metamycoplasmataceae</taxon>
        <taxon>Mesomycoplasma</taxon>
    </lineage>
</organism>
<gene>
    <name evidence="6" type="ORF">CSW10_03710</name>
</gene>
<feature type="domain" description="tRNA synthetases class I catalytic" evidence="5">
    <location>
        <begin position="3"/>
        <end position="293"/>
    </location>
</feature>
<sequence length="403" mass="46958">MKLNNDTLNIYICGPTVYDDIHVGNLRAVIIFDAIFEYSRRNGTKLYFLHNITDIDDKIIDKSLELGISESELAEKYTEEYFKILKIFNIRQSMKFVSVTKKLEQIIKYISLLQKKGFTYYNENNDLVFDTAKIDNYGVISGQKKDELVQKNNKEIKSNNDFVLWKNTKKGIFFASPFGFGRPGWHTECAAIIYDYFGEKSIDIHSGGVDLVFPHHENENAQHLALTGNPISKKWLRAGVVNLNGKKMAKSLQNVMLAKDFAEKYEPDVLRSIFLSINPTTPINLTDELILNHKKLIEKYKKVFFDMHFDSKFSNDEKVKQVLELFEEGKFTKANFLISELIKQKENLTLKHIFSNLGFNFINKSLGDKNWKKIEEWKDLNKEGKLEEANKIRDELWKIYQNL</sequence>
<comment type="subunit">
    <text evidence="1">Monomer.</text>
</comment>
<dbReference type="PANTHER" id="PTHR10890:SF3">
    <property type="entry name" value="CYSTEINE--TRNA LIGASE, CYTOPLASMIC"/>
    <property type="match status" value="1"/>
</dbReference>